<dbReference type="AlphaFoldDB" id="B2XX76"/>
<organism evidence="1">
    <name type="scientific">Cavenderia fasciculata</name>
    <name type="common">Slime mold</name>
    <name type="synonym">Dictyostelium fasciculatum</name>
    <dbReference type="NCBI Taxonomy" id="261658"/>
    <lineage>
        <taxon>Eukaryota</taxon>
        <taxon>Amoebozoa</taxon>
        <taxon>Evosea</taxon>
        <taxon>Eumycetozoa</taxon>
        <taxon>Dictyostelia</taxon>
        <taxon>Acytosteliales</taxon>
        <taxon>Cavenderiaceae</taxon>
        <taxon>Cavenderia</taxon>
    </lineage>
</organism>
<dbReference type="GeneID" id="6276294"/>
<keyword evidence="1" id="KW-0496">Mitochondrion</keyword>
<dbReference type="EMBL" id="EU275727">
    <property type="protein sequence ID" value="ABX45198.1"/>
    <property type="molecule type" value="Genomic_DNA"/>
</dbReference>
<name>B2XX76_CACFS</name>
<accession>B2XX76</accession>
<protein>
    <submittedName>
        <fullName evidence="1">Uncharacterized protein</fullName>
    </submittedName>
</protein>
<proteinExistence type="predicted"/>
<dbReference type="KEGG" id="dfa:Difao_mp14"/>
<dbReference type="RefSeq" id="YP_001876524.1">
    <property type="nucleotide sequence ID" value="NC_010653.1"/>
</dbReference>
<geneLocation type="mitochondrion" evidence="1"/>
<evidence type="ECO:0000313" key="1">
    <source>
        <dbReference type="EMBL" id="ABX45198.1"/>
    </source>
</evidence>
<reference evidence="1" key="1">
    <citation type="journal article" date="2008" name="Mol. Biol. Evol.">
        <title>Mitochondrial genome evolution in the social amoebae.</title>
        <authorList>
            <person name="Heidel A.J."/>
            <person name="Gloeckner G."/>
        </authorList>
    </citation>
    <scope>NUCLEOTIDE SEQUENCE</scope>
    <source>
        <strain evidence="1">SH3</strain>
    </source>
</reference>
<sequence>MKKINNNRPEEDNLNSQDQYVLENKIYKQKTEEDKLYDDIYETFGIYLPDLQKDVKVAEKVVKKKEKSIKAQIEDEIFLLELKLVGLYEVKTKVDKWYMEYIMLLSAAKVEKLMEKVEYNNARMRECFNLTLLVQIKREYVEDLLYHKKDLNEEYKDLTHLYENVAVPLLQQLIKTKELYDIQVMIERDYPITREILHESKLYADLEDIRDIEEKLKQIPFGGLISEAELDSYLKEQK</sequence>